<accession>A0A120IEH2</accession>
<dbReference type="EMBL" id="CP013355">
    <property type="protein sequence ID" value="AMC11681.1"/>
    <property type="molecule type" value="Genomic_DNA"/>
</dbReference>
<dbReference type="OrthoDB" id="9791248at2"/>
<dbReference type="STRING" id="1622118.Lupro_10560"/>
<reference evidence="11 12" key="2">
    <citation type="journal article" date="2016" name="Int. J. Syst. Evol. Microbiol.">
        <title>Lutibacter profundi sp. nov., isolated from a deep-sea hydrothermal system on the Arctic Mid-Ocean Ridge and emended description of the genus Lutibacter.</title>
        <authorList>
            <person name="Le Moine Bauer S."/>
            <person name="Roalkvam I."/>
            <person name="Steen I.H."/>
            <person name="Dahle H."/>
        </authorList>
    </citation>
    <scope>NUCLEOTIDE SEQUENCE [LARGE SCALE GENOMIC DNA]</scope>
    <source>
        <strain evidence="11 12">LP1</strain>
    </source>
</reference>
<evidence type="ECO:0000256" key="8">
    <source>
        <dbReference type="ARBA" id="ARBA00022989"/>
    </source>
</evidence>
<comment type="subcellular location">
    <subcellularLocation>
        <location evidence="2">Cell membrane</location>
        <topology evidence="2">Multi-pass membrane protein</topology>
    </subcellularLocation>
</comment>
<keyword evidence="7 10" id="KW-0812">Transmembrane</keyword>
<evidence type="ECO:0000256" key="7">
    <source>
        <dbReference type="ARBA" id="ARBA00022692"/>
    </source>
</evidence>
<comment type="function">
    <text evidence="1">Required for nicotinamide riboside transport across the inner membrane.</text>
</comment>
<keyword evidence="8 10" id="KW-1133">Transmembrane helix</keyword>
<keyword evidence="12" id="KW-1185">Reference proteome</keyword>
<dbReference type="Pfam" id="PF04973">
    <property type="entry name" value="NMN_transporter"/>
    <property type="match status" value="1"/>
</dbReference>
<dbReference type="PATRIC" id="fig|1622118.3.peg.2175"/>
<feature type="transmembrane region" description="Helical" evidence="10">
    <location>
        <begin position="208"/>
        <end position="225"/>
    </location>
</feature>
<dbReference type="Proteomes" id="UP000059672">
    <property type="component" value="Chromosome"/>
</dbReference>
<dbReference type="GO" id="GO:0005886">
    <property type="term" value="C:plasma membrane"/>
    <property type="evidence" value="ECO:0007669"/>
    <property type="project" value="UniProtKB-SubCell"/>
</dbReference>
<dbReference type="RefSeq" id="WP_068209898.1">
    <property type="nucleotide sequence ID" value="NZ_CP013355.1"/>
</dbReference>
<protein>
    <recommendedName>
        <fullName evidence="4">Nicotinamide riboside transporter PnuC</fullName>
    </recommendedName>
</protein>
<evidence type="ECO:0000256" key="6">
    <source>
        <dbReference type="ARBA" id="ARBA00022475"/>
    </source>
</evidence>
<keyword evidence="6" id="KW-1003">Cell membrane</keyword>
<evidence type="ECO:0000313" key="11">
    <source>
        <dbReference type="EMBL" id="AMC11681.1"/>
    </source>
</evidence>
<dbReference type="GO" id="GO:0034257">
    <property type="term" value="F:nicotinamide riboside transmembrane transporter activity"/>
    <property type="evidence" value="ECO:0007669"/>
    <property type="project" value="InterPro"/>
</dbReference>
<feature type="transmembrane region" description="Helical" evidence="10">
    <location>
        <begin position="68"/>
        <end position="86"/>
    </location>
</feature>
<dbReference type="PANTHER" id="PTHR36122:SF2">
    <property type="entry name" value="NICOTINAMIDE RIBOSIDE TRANSPORTER PNUC"/>
    <property type="match status" value="1"/>
</dbReference>
<evidence type="ECO:0000256" key="10">
    <source>
        <dbReference type="SAM" id="Phobius"/>
    </source>
</evidence>
<evidence type="ECO:0000313" key="12">
    <source>
        <dbReference type="Proteomes" id="UP000059672"/>
    </source>
</evidence>
<feature type="transmembrane region" description="Helical" evidence="10">
    <location>
        <begin position="107"/>
        <end position="127"/>
    </location>
</feature>
<dbReference type="AlphaFoldDB" id="A0A120IEH2"/>
<organism evidence="11 12">
    <name type="scientific">Lutibacter profundi</name>
    <dbReference type="NCBI Taxonomy" id="1622118"/>
    <lineage>
        <taxon>Bacteria</taxon>
        <taxon>Pseudomonadati</taxon>
        <taxon>Bacteroidota</taxon>
        <taxon>Flavobacteriia</taxon>
        <taxon>Flavobacteriales</taxon>
        <taxon>Flavobacteriaceae</taxon>
        <taxon>Lutibacter</taxon>
    </lineage>
</organism>
<evidence type="ECO:0000256" key="1">
    <source>
        <dbReference type="ARBA" id="ARBA00002672"/>
    </source>
</evidence>
<proteinExistence type="inferred from homology"/>
<sequence length="236" mass="27284">MNDLINFFTEPYQTASALNISLEFIAALFGVISVFYAKKENILVFPTGIISTAIYVYLLSQWNLYGDLIINIYYTVMSLYGWYMWSKIIDNKQHHIPISRTNKTDKIKVFGIFAFTSIFVIVVYRYYNVMPNNLGFSDSINYAITKLTSGNLTNFRQGTPYLDTFTTGIFFAAMWLMANKKIENWILWIAGNIASIPLYFVKGYGFTGIQYSIFLILAIQGYFTWKKNLNNKKQTL</sequence>
<feature type="transmembrane region" description="Helical" evidence="10">
    <location>
        <begin position="43"/>
        <end position="62"/>
    </location>
</feature>
<reference evidence="12" key="1">
    <citation type="submission" date="2015-12" db="EMBL/GenBank/DDBJ databases">
        <title>Complete genome sequence of Lutibacter profundus strain LP1.</title>
        <authorList>
            <person name="Wissuwa J."/>
            <person name="Le Moine Bauer S."/>
            <person name="Stokke R."/>
            <person name="Dahle H."/>
            <person name="Steen I.H."/>
        </authorList>
    </citation>
    <scope>NUCLEOTIDE SEQUENCE [LARGE SCALE GENOMIC DNA]</scope>
    <source>
        <strain evidence="12">LP1</strain>
    </source>
</reference>
<keyword evidence="9 10" id="KW-0472">Membrane</keyword>
<dbReference type="InterPro" id="IPR006419">
    <property type="entry name" value="NMN_transpt_PnuC"/>
</dbReference>
<evidence type="ECO:0000256" key="2">
    <source>
        <dbReference type="ARBA" id="ARBA00004651"/>
    </source>
</evidence>
<keyword evidence="5" id="KW-0813">Transport</keyword>
<gene>
    <name evidence="11" type="ORF">Lupro_10560</name>
</gene>
<dbReference type="PANTHER" id="PTHR36122">
    <property type="entry name" value="NICOTINAMIDE RIBOSIDE TRANSPORTER PNUC"/>
    <property type="match status" value="1"/>
</dbReference>
<comment type="similarity">
    <text evidence="3">Belongs to the nicotinamide ribonucleoside (NR) uptake permease (TC 4.B.1) family.</text>
</comment>
<feature type="transmembrane region" description="Helical" evidence="10">
    <location>
        <begin position="185"/>
        <end position="202"/>
    </location>
</feature>
<evidence type="ECO:0000256" key="4">
    <source>
        <dbReference type="ARBA" id="ARBA00017522"/>
    </source>
</evidence>
<feature type="transmembrane region" description="Helical" evidence="10">
    <location>
        <begin position="12"/>
        <end position="36"/>
    </location>
</feature>
<evidence type="ECO:0000256" key="5">
    <source>
        <dbReference type="ARBA" id="ARBA00022448"/>
    </source>
</evidence>
<dbReference type="KEGG" id="lut:Lupro_10560"/>
<evidence type="ECO:0000256" key="3">
    <source>
        <dbReference type="ARBA" id="ARBA00006669"/>
    </source>
</evidence>
<feature type="transmembrane region" description="Helical" evidence="10">
    <location>
        <begin position="161"/>
        <end position="178"/>
    </location>
</feature>
<dbReference type="NCBIfam" id="TIGR01528">
    <property type="entry name" value="NMN_trans_PnuC"/>
    <property type="match status" value="1"/>
</dbReference>
<name>A0A120IEH2_9FLAO</name>
<evidence type="ECO:0000256" key="9">
    <source>
        <dbReference type="ARBA" id="ARBA00023136"/>
    </source>
</evidence>